<protein>
    <submittedName>
        <fullName evidence="15">Toll-like receptor 4</fullName>
    </submittedName>
</protein>
<feature type="domain" description="TIR" evidence="13">
    <location>
        <begin position="974"/>
        <end position="1118"/>
    </location>
</feature>
<dbReference type="PANTHER" id="PTHR24365:SF541">
    <property type="entry name" value="PROTEIN TOLL-RELATED"/>
    <property type="match status" value="1"/>
</dbReference>
<reference evidence="15" key="1">
    <citation type="submission" date="2025-08" db="UniProtKB">
        <authorList>
            <consortium name="RefSeq"/>
        </authorList>
    </citation>
    <scope>IDENTIFICATION</scope>
</reference>
<evidence type="ECO:0000256" key="10">
    <source>
        <dbReference type="ARBA" id="ARBA00023180"/>
    </source>
</evidence>
<dbReference type="SMART" id="SM00255">
    <property type="entry name" value="TIR"/>
    <property type="match status" value="1"/>
</dbReference>
<comment type="similarity">
    <text evidence="2">Belongs to the Toll-like receptor family.</text>
</comment>
<evidence type="ECO:0000256" key="1">
    <source>
        <dbReference type="ARBA" id="ARBA00004167"/>
    </source>
</evidence>
<keyword evidence="5" id="KW-0732">Signal</keyword>
<evidence type="ECO:0000256" key="6">
    <source>
        <dbReference type="ARBA" id="ARBA00022737"/>
    </source>
</evidence>
<evidence type="ECO:0000256" key="3">
    <source>
        <dbReference type="ARBA" id="ARBA00022614"/>
    </source>
</evidence>
<evidence type="ECO:0000256" key="11">
    <source>
        <dbReference type="SAM" id="MobiDB-lite"/>
    </source>
</evidence>
<dbReference type="PROSITE" id="PS51450">
    <property type="entry name" value="LRR"/>
    <property type="match status" value="2"/>
</dbReference>
<evidence type="ECO:0000256" key="2">
    <source>
        <dbReference type="ARBA" id="ARBA00009634"/>
    </source>
</evidence>
<dbReference type="PROSITE" id="PS50104">
    <property type="entry name" value="TIR"/>
    <property type="match status" value="1"/>
</dbReference>
<evidence type="ECO:0000259" key="13">
    <source>
        <dbReference type="PROSITE" id="PS50104"/>
    </source>
</evidence>
<proteinExistence type="inferred from homology"/>
<keyword evidence="9" id="KW-0675">Receptor</keyword>
<feature type="region of interest" description="Disordered" evidence="11">
    <location>
        <begin position="154"/>
        <end position="181"/>
    </location>
</feature>
<feature type="region of interest" description="Disordered" evidence="11">
    <location>
        <begin position="210"/>
        <end position="241"/>
    </location>
</feature>
<dbReference type="SUPFAM" id="SSF52200">
    <property type="entry name" value="Toll/Interleukin receptor TIR domain"/>
    <property type="match status" value="1"/>
</dbReference>
<name>A0ABM0JM29_APLCA</name>
<dbReference type="InterPro" id="IPR003591">
    <property type="entry name" value="Leu-rich_rpt_typical-subtyp"/>
</dbReference>
<keyword evidence="7 12" id="KW-1133">Transmembrane helix</keyword>
<sequence length="1121" mass="126714">MKAIKNATFLKGHKKAKYVMIATFFGKRGLAKMRLLSVGGLILVTLIYLGDLSLWKTDASALHGSSAAVKFQQTTGDALGSEGLTIPKADSLSNAGSVLKADSTAKTGSIPKKRSILKAELTPKTNSLSNAASVPKAVSVQKIGSIPKTGSILKSHSVSKAHSVSKSKSVPEADTTSEARATHELSFVPTVDSMAAKESALLFESHRNSNNDELEHNTIGRPNQIDNSPNPFRGHTPGHESDAFRRDEVCNEKACSGSICYPGLSAKNGIEDLDFEERSASDSRGMLSSTESQKEFDMYNCTWICSGSGVNCSSRKFLSVPQRLPKTIKVLLLSKNNIEVIQPCAFCGYPNLTALYLDGNRLQNLSERSFQNLGRLQHLSLKDNFLEMKTGTYPKNVFSDLKSLKMLAINKNTQCTMCPEMNYPDQALSVLSNLEDLRIDGLFNKSFGAGFKNLKAVTNIEMGGHEDGYCTLHMLTNRTFENVPTVTRLSMRWCSIYGDLVQAGTFKPLKSLETLILYGNYYLKFKNLQVLMWGLKDSNLQHLDLGRIESMFLPSITVSYDMIKNLPRSLKSLRCNDNGIEILEKSVLSNLPKGLTYIDASGNSFVYSSYLRNLSKLENLETLLLNGRSTLTSLPRYLPKGSNSNFPPVHEQDLGSSRRQLRHERSLGSNHEEYQLSLPPRLLSISFGYADLKLRLTRFSINPNNTLRYLSMWANYFPYALGPISGLNNVTHINMNRSFISYLHPSFFQEFPELTHLDLNTNFLRDTYTKGSEVRLFENLTKLEYLNLSINLIEQLPDNAFAGANNLQYLDLSQNSIGEFHQNLWNMSQLKYLSLRQTSIRHLHSDLTQFFDTFGPNLTLDLSRCPIRCTCDNLNFIRWMMNSPAFKSFEGYECIYKDGSQKNIFDGYQGIFMLLERECISNFPLFLWVLALTILLMCVIIGVLVYRFRWKIRYFYYAAYILCKDREKTEEEAFEFDVFISYASPDEQFVVRTVVPELTKREVKPHVHGLHFTAGNYIASNIVSAIKKSRKTLVILTEQMLDSYWCTYELQMANLESVYSGRRVLVFLLKDSIPRSRLGMDLLYHIQNNTYMPYPNTGSQRMNPEVTTAFWDKMARDLLNS</sequence>
<accession>A0ABM0JM29</accession>
<evidence type="ECO:0000256" key="5">
    <source>
        <dbReference type="ARBA" id="ARBA00022729"/>
    </source>
</evidence>
<gene>
    <name evidence="15" type="primary">LOC101859565</name>
</gene>
<feature type="transmembrane region" description="Helical" evidence="12">
    <location>
        <begin position="35"/>
        <end position="55"/>
    </location>
</feature>
<keyword evidence="8 12" id="KW-0472">Membrane</keyword>
<evidence type="ECO:0000313" key="14">
    <source>
        <dbReference type="Proteomes" id="UP000694888"/>
    </source>
</evidence>
<evidence type="ECO:0000256" key="4">
    <source>
        <dbReference type="ARBA" id="ARBA00022692"/>
    </source>
</evidence>
<keyword evidence="4 12" id="KW-0812">Transmembrane</keyword>
<evidence type="ECO:0000256" key="12">
    <source>
        <dbReference type="SAM" id="Phobius"/>
    </source>
</evidence>
<feature type="compositionally biased region" description="Polar residues" evidence="11">
    <location>
        <begin position="220"/>
        <end position="230"/>
    </location>
</feature>
<comment type="subcellular location">
    <subcellularLocation>
        <location evidence="1">Membrane</location>
        <topology evidence="1">Single-pass membrane protein</topology>
    </subcellularLocation>
</comment>
<evidence type="ECO:0000256" key="7">
    <source>
        <dbReference type="ARBA" id="ARBA00022989"/>
    </source>
</evidence>
<keyword evidence="14" id="KW-1185">Reference proteome</keyword>
<dbReference type="Gene3D" id="3.80.10.10">
    <property type="entry name" value="Ribonuclease Inhibitor"/>
    <property type="match status" value="3"/>
</dbReference>
<feature type="transmembrane region" description="Helical" evidence="12">
    <location>
        <begin position="925"/>
        <end position="946"/>
    </location>
</feature>
<organism evidence="14 15">
    <name type="scientific">Aplysia californica</name>
    <name type="common">California sea hare</name>
    <dbReference type="NCBI Taxonomy" id="6500"/>
    <lineage>
        <taxon>Eukaryota</taxon>
        <taxon>Metazoa</taxon>
        <taxon>Spiralia</taxon>
        <taxon>Lophotrochozoa</taxon>
        <taxon>Mollusca</taxon>
        <taxon>Gastropoda</taxon>
        <taxon>Heterobranchia</taxon>
        <taxon>Euthyneura</taxon>
        <taxon>Tectipleura</taxon>
        <taxon>Aplysiida</taxon>
        <taxon>Aplysioidea</taxon>
        <taxon>Aplysiidae</taxon>
        <taxon>Aplysia</taxon>
    </lineage>
</organism>
<keyword evidence="6" id="KW-0677">Repeat</keyword>
<evidence type="ECO:0000256" key="9">
    <source>
        <dbReference type="ARBA" id="ARBA00023170"/>
    </source>
</evidence>
<dbReference type="Gene3D" id="3.40.50.10140">
    <property type="entry name" value="Toll/interleukin-1 receptor homology (TIR) domain"/>
    <property type="match status" value="1"/>
</dbReference>
<evidence type="ECO:0000256" key="8">
    <source>
        <dbReference type="ARBA" id="ARBA00023136"/>
    </source>
</evidence>
<dbReference type="RefSeq" id="XP_005096872.3">
    <property type="nucleotide sequence ID" value="XM_005096815.3"/>
</dbReference>
<dbReference type="Proteomes" id="UP000694888">
    <property type="component" value="Unplaced"/>
</dbReference>
<dbReference type="Pfam" id="PF13855">
    <property type="entry name" value="LRR_8"/>
    <property type="match status" value="2"/>
</dbReference>
<dbReference type="InterPro" id="IPR000157">
    <property type="entry name" value="TIR_dom"/>
</dbReference>
<dbReference type="GeneID" id="101859565"/>
<dbReference type="SUPFAM" id="SSF52047">
    <property type="entry name" value="RNI-like"/>
    <property type="match status" value="1"/>
</dbReference>
<keyword evidence="3" id="KW-0433">Leucine-rich repeat</keyword>
<feature type="region of interest" description="Disordered" evidence="11">
    <location>
        <begin position="642"/>
        <end position="668"/>
    </location>
</feature>
<dbReference type="SMART" id="SM00369">
    <property type="entry name" value="LRR_TYP"/>
    <property type="match status" value="7"/>
</dbReference>
<dbReference type="InterPro" id="IPR001611">
    <property type="entry name" value="Leu-rich_rpt"/>
</dbReference>
<keyword evidence="10" id="KW-0325">Glycoprotein</keyword>
<evidence type="ECO:0000313" key="15">
    <source>
        <dbReference type="RefSeq" id="XP_005096872.3"/>
    </source>
</evidence>
<dbReference type="InterPro" id="IPR035897">
    <property type="entry name" value="Toll_tir_struct_dom_sf"/>
</dbReference>
<dbReference type="Pfam" id="PF13676">
    <property type="entry name" value="TIR_2"/>
    <property type="match status" value="1"/>
</dbReference>
<dbReference type="PANTHER" id="PTHR24365">
    <property type="entry name" value="TOLL-LIKE RECEPTOR"/>
    <property type="match status" value="1"/>
</dbReference>
<dbReference type="InterPro" id="IPR032675">
    <property type="entry name" value="LRR_dom_sf"/>
</dbReference>